<dbReference type="PANTHER" id="PTHR10640:SF7">
    <property type="entry name" value="METHYLTHIORIBULOSE-1-PHOSPHATE DEHYDRATASE"/>
    <property type="match status" value="1"/>
</dbReference>
<proteinExistence type="inferred from homology"/>
<protein>
    <recommendedName>
        <fullName evidence="6">Methylthioribulose-1-phosphate dehydratase</fullName>
        <shortName evidence="6">MTRu-1-P dehydratase</shortName>
        <ecNumber evidence="6">4.2.1.109</ecNumber>
    </recommendedName>
</protein>
<comment type="caution">
    <text evidence="8">The sequence shown here is derived from an EMBL/GenBank/DDBJ whole genome shotgun (WGS) entry which is preliminary data.</text>
</comment>
<feature type="binding site" evidence="6">
    <location>
        <position position="98"/>
    </location>
    <ligand>
        <name>Zn(2+)</name>
        <dbReference type="ChEBI" id="CHEBI:29105"/>
    </ligand>
</feature>
<keyword evidence="4 6" id="KW-0486">Methionine biosynthesis</keyword>
<dbReference type="GO" id="GO:0005737">
    <property type="term" value="C:cytoplasm"/>
    <property type="evidence" value="ECO:0007669"/>
    <property type="project" value="UniProtKB-UniRule"/>
</dbReference>
<feature type="binding site" evidence="6">
    <location>
        <position position="100"/>
    </location>
    <ligand>
        <name>Zn(2+)</name>
        <dbReference type="ChEBI" id="CHEBI:29105"/>
    </ligand>
</feature>
<dbReference type="EMBL" id="WMIA01000021">
    <property type="protein sequence ID" value="MTF40123.1"/>
    <property type="molecule type" value="Genomic_DNA"/>
</dbReference>
<gene>
    <name evidence="6" type="primary">mtnB</name>
    <name evidence="8" type="ORF">GGC33_14470</name>
</gene>
<dbReference type="GO" id="GO:0019509">
    <property type="term" value="P:L-methionine salvage from methylthioadenosine"/>
    <property type="evidence" value="ECO:0007669"/>
    <property type="project" value="UniProtKB-UniRule"/>
</dbReference>
<reference evidence="8 9" key="1">
    <citation type="submission" date="2019-11" db="EMBL/GenBank/DDBJ databases">
        <title>Isolation of a new High Light Tolerant Cyanobacteria.</title>
        <authorList>
            <person name="Dobson Z."/>
            <person name="Vaughn N."/>
            <person name="Vaughn M."/>
            <person name="Fromme P."/>
            <person name="Mazor Y."/>
        </authorList>
    </citation>
    <scope>NUCLEOTIDE SEQUENCE [LARGE SCALE GENOMIC DNA]</scope>
    <source>
        <strain evidence="8 9">0216</strain>
    </source>
</reference>
<dbReference type="Proteomes" id="UP000437131">
    <property type="component" value="Unassembled WGS sequence"/>
</dbReference>
<dbReference type="Pfam" id="PF00596">
    <property type="entry name" value="Aldolase_II"/>
    <property type="match status" value="1"/>
</dbReference>
<evidence type="ECO:0000256" key="4">
    <source>
        <dbReference type="ARBA" id="ARBA00023167"/>
    </source>
</evidence>
<keyword evidence="1 6" id="KW-0028">Amino-acid biosynthesis</keyword>
<dbReference type="NCBIfam" id="TIGR03328">
    <property type="entry name" value="salvage_mtnB"/>
    <property type="match status" value="1"/>
</dbReference>
<dbReference type="EC" id="4.2.1.109" evidence="6"/>
<organism evidence="8 9">
    <name type="scientific">Cyanobacterium aponinum 0216</name>
    <dbReference type="NCBI Taxonomy" id="2676140"/>
    <lineage>
        <taxon>Bacteria</taxon>
        <taxon>Bacillati</taxon>
        <taxon>Cyanobacteriota</taxon>
        <taxon>Cyanophyceae</taxon>
        <taxon>Oscillatoriophycideae</taxon>
        <taxon>Chroococcales</taxon>
        <taxon>Geminocystaceae</taxon>
        <taxon>Cyanobacterium</taxon>
    </lineage>
</organism>
<dbReference type="InterPro" id="IPR017714">
    <property type="entry name" value="MethylthioRu-1-P_deHdtase_MtnB"/>
</dbReference>
<keyword evidence="2 6" id="KW-0479">Metal-binding</keyword>
<dbReference type="SMART" id="SM01007">
    <property type="entry name" value="Aldolase_II"/>
    <property type="match status" value="1"/>
</dbReference>
<dbReference type="RefSeq" id="WP_155084426.1">
    <property type="nucleotide sequence ID" value="NZ_WMIA01000021.1"/>
</dbReference>
<dbReference type="GO" id="GO:0046570">
    <property type="term" value="F:methylthioribulose 1-phosphate dehydratase activity"/>
    <property type="evidence" value="ECO:0007669"/>
    <property type="project" value="UniProtKB-UniRule"/>
</dbReference>
<dbReference type="InterPro" id="IPR001303">
    <property type="entry name" value="Aldolase_II/adducin_N"/>
</dbReference>
<evidence type="ECO:0000256" key="5">
    <source>
        <dbReference type="ARBA" id="ARBA00023239"/>
    </source>
</evidence>
<dbReference type="HAMAP" id="MF_01677">
    <property type="entry name" value="Salvage_MtnB"/>
    <property type="match status" value="1"/>
</dbReference>
<dbReference type="Gene3D" id="3.40.225.10">
    <property type="entry name" value="Class II aldolase/adducin N-terminal domain"/>
    <property type="match status" value="1"/>
</dbReference>
<dbReference type="PANTHER" id="PTHR10640">
    <property type="entry name" value="METHYLTHIORIBULOSE-1-PHOSPHATE DEHYDRATASE"/>
    <property type="match status" value="1"/>
</dbReference>
<keyword evidence="5 6" id="KW-0456">Lyase</keyword>
<accession>A0A844GX36</accession>
<comment type="function">
    <text evidence="6">Catalyzes the dehydration of methylthioribulose-1-phosphate (MTRu-1-P) into 2,3-diketo-5-methylthiopentyl-1-phosphate (DK-MTP-1-P).</text>
</comment>
<evidence type="ECO:0000256" key="2">
    <source>
        <dbReference type="ARBA" id="ARBA00022723"/>
    </source>
</evidence>
<dbReference type="AlphaFoldDB" id="A0A844GX36"/>
<dbReference type="SUPFAM" id="SSF53639">
    <property type="entry name" value="AraD/HMP-PK domain-like"/>
    <property type="match status" value="1"/>
</dbReference>
<comment type="catalytic activity">
    <reaction evidence="6">
        <text>5-(methylsulfanyl)-D-ribulose 1-phosphate = 5-methylsulfanyl-2,3-dioxopentyl phosphate + H2O</text>
        <dbReference type="Rhea" id="RHEA:15549"/>
        <dbReference type="ChEBI" id="CHEBI:15377"/>
        <dbReference type="ChEBI" id="CHEBI:58548"/>
        <dbReference type="ChEBI" id="CHEBI:58828"/>
        <dbReference type="EC" id="4.2.1.109"/>
    </reaction>
</comment>
<evidence type="ECO:0000256" key="6">
    <source>
        <dbReference type="HAMAP-Rule" id="MF_01677"/>
    </source>
</evidence>
<dbReference type="GO" id="GO:0008270">
    <property type="term" value="F:zinc ion binding"/>
    <property type="evidence" value="ECO:0007669"/>
    <property type="project" value="UniProtKB-UniRule"/>
</dbReference>
<comment type="pathway">
    <text evidence="6">Amino-acid biosynthesis; L-methionine biosynthesis via salvage pathway; L-methionine from S-methyl-5-thio-alpha-D-ribose 1-phosphate: step 2/6.</text>
</comment>
<evidence type="ECO:0000313" key="9">
    <source>
        <dbReference type="Proteomes" id="UP000437131"/>
    </source>
</evidence>
<comment type="similarity">
    <text evidence="6">Belongs to the aldolase class II family. MtnB subfamily.</text>
</comment>
<feature type="domain" description="Class II aldolase/adducin N-terminal" evidence="7">
    <location>
        <begin position="13"/>
        <end position="200"/>
    </location>
</feature>
<evidence type="ECO:0000256" key="1">
    <source>
        <dbReference type="ARBA" id="ARBA00022605"/>
    </source>
</evidence>
<dbReference type="InterPro" id="IPR036409">
    <property type="entry name" value="Aldolase_II/adducin_N_sf"/>
</dbReference>
<dbReference type="UniPathway" id="UPA00904">
    <property type="reaction ID" value="UER00875"/>
</dbReference>
<sequence length="209" mass="23357">MVYSQFDFDQACQSIISTANYLYSQGWTPATSSNFSQKLDNNYCAITVSGKDKGRLIADDIMIVDFEGKPQTNQKPSAETLLHTNLYGWNDTIGAVLHTHSLNTTLISLLTNNNFLQLEGYELLKAFSGISTHENAIAFPIFENTQDIGNLAQEVINYLNTGVPCWGYLIKGHGVYTWGKDMASALRHLEAIEYLMKCELEIMRIKGGK</sequence>
<keyword evidence="3 6" id="KW-0862">Zinc</keyword>
<evidence type="ECO:0000259" key="7">
    <source>
        <dbReference type="SMART" id="SM01007"/>
    </source>
</evidence>
<evidence type="ECO:0000256" key="3">
    <source>
        <dbReference type="ARBA" id="ARBA00022833"/>
    </source>
</evidence>
<comment type="cofactor">
    <cofactor evidence="6">
        <name>Zn(2+)</name>
        <dbReference type="ChEBI" id="CHEBI:29105"/>
    </cofactor>
    <text evidence="6">Binds 1 zinc ion per subunit.</text>
</comment>
<name>A0A844GX36_9CHRO</name>
<evidence type="ECO:0000313" key="8">
    <source>
        <dbReference type="EMBL" id="MTF40123.1"/>
    </source>
</evidence>
<dbReference type="NCBIfam" id="NF006672">
    <property type="entry name" value="PRK09220.1"/>
    <property type="match status" value="1"/>
</dbReference>